<dbReference type="GO" id="GO:0003341">
    <property type="term" value="P:cilium movement"/>
    <property type="evidence" value="ECO:0007669"/>
    <property type="project" value="InterPro"/>
</dbReference>
<evidence type="ECO:0000256" key="1">
    <source>
        <dbReference type="SAM" id="Coils"/>
    </source>
</evidence>
<accession>Q236D9</accession>
<gene>
    <name evidence="2" type="ORF">TTHERM_00091540</name>
</gene>
<dbReference type="Proteomes" id="UP000009168">
    <property type="component" value="Unassembled WGS sequence"/>
</dbReference>
<sequence length="541" mass="64356">MSTSRIPVSLEIDVSKAQNMKFKSLDFQSARNPIDNNQSQMPTLQQSAIRSINKYYQSNNVKDILGYEESLLSKQLKNSEKIDYQAEVSNNMMSLKQSYDTLRNKYTKLEKEIIKMRNELEIMKQTETTLSIGVYGSEEVHEQMQLEYEKFQQQLLEVESNRKTYLHMINRMRQDNQVFKLQVNQRKDTLDQSNTVLNQANVKLSQISFKEVKAQIALEEVKKHKQLIQQERELNLTKFQQEIEQQVDLEKQRDERIKRQQEIAEIAQTDMRDTNIKKWRQLFLVNQFLSTFLKRKMEKEMSTYENIEKSFQKIKAATGICEAGEIVHKFLNRESTYSRLLISIEEYEQKIDNLKKSNEQLKEKLQNLKAEQPQDRLENKQTLLEIDELITKYQNTSNKAENARLIEQKIYNWGINYLAKIERVLGISNEKIRFYQQKYKKSDIPKLISEILKHMLENLTQVDSEQVERMITNQYRNVENLDHDNDFKKRNNRIKEYITQQSNKGTHERLSRIELTEQDTSSFDEQTQQLTYDAKDTLTTK</sequence>
<dbReference type="PANTHER" id="PTHR46518">
    <property type="entry name" value="COILED-COIL DOMAIN-CONTAINING PROTEIN 151"/>
    <property type="match status" value="1"/>
</dbReference>
<dbReference type="GO" id="GO:0097542">
    <property type="term" value="C:ciliary tip"/>
    <property type="evidence" value="ECO:0007669"/>
    <property type="project" value="TreeGrafter"/>
</dbReference>
<proteinExistence type="predicted"/>
<dbReference type="InterPro" id="IPR033192">
    <property type="entry name" value="ODAD3"/>
</dbReference>
<dbReference type="OrthoDB" id="312721at2759"/>
<dbReference type="GeneID" id="7841673"/>
<feature type="coiled-coil region" evidence="1">
    <location>
        <begin position="337"/>
        <end position="378"/>
    </location>
</feature>
<dbReference type="AlphaFoldDB" id="Q236D9"/>
<dbReference type="eggNOG" id="ENOG502SHRE">
    <property type="taxonomic scope" value="Eukaryota"/>
</dbReference>
<evidence type="ECO:0000313" key="3">
    <source>
        <dbReference type="Proteomes" id="UP000009168"/>
    </source>
</evidence>
<keyword evidence="3" id="KW-1185">Reference proteome</keyword>
<dbReference type="PANTHER" id="PTHR46518:SF1">
    <property type="entry name" value="OUTER DYNEIN ARM-DOCKING COMPLEX SUBUNIT 3"/>
    <property type="match status" value="1"/>
</dbReference>
<dbReference type="InParanoid" id="Q236D9"/>
<reference evidence="3" key="1">
    <citation type="journal article" date="2006" name="PLoS Biol.">
        <title>Macronuclear genome sequence of the ciliate Tetrahymena thermophila, a model eukaryote.</title>
        <authorList>
            <person name="Eisen J.A."/>
            <person name="Coyne R.S."/>
            <person name="Wu M."/>
            <person name="Wu D."/>
            <person name="Thiagarajan M."/>
            <person name="Wortman J.R."/>
            <person name="Badger J.H."/>
            <person name="Ren Q."/>
            <person name="Amedeo P."/>
            <person name="Jones K.M."/>
            <person name="Tallon L.J."/>
            <person name="Delcher A.L."/>
            <person name="Salzberg S.L."/>
            <person name="Silva J.C."/>
            <person name="Haas B.J."/>
            <person name="Majoros W.H."/>
            <person name="Farzad M."/>
            <person name="Carlton J.M."/>
            <person name="Smith R.K. Jr."/>
            <person name="Garg J."/>
            <person name="Pearlman R.E."/>
            <person name="Karrer K.M."/>
            <person name="Sun L."/>
            <person name="Manning G."/>
            <person name="Elde N.C."/>
            <person name="Turkewitz A.P."/>
            <person name="Asai D.J."/>
            <person name="Wilkes D.E."/>
            <person name="Wang Y."/>
            <person name="Cai H."/>
            <person name="Collins K."/>
            <person name="Stewart B.A."/>
            <person name="Lee S.R."/>
            <person name="Wilamowska K."/>
            <person name="Weinberg Z."/>
            <person name="Ruzzo W.L."/>
            <person name="Wloga D."/>
            <person name="Gaertig J."/>
            <person name="Frankel J."/>
            <person name="Tsao C.-C."/>
            <person name="Gorovsky M.A."/>
            <person name="Keeling P.J."/>
            <person name="Waller R.F."/>
            <person name="Patron N.J."/>
            <person name="Cherry J.M."/>
            <person name="Stover N.A."/>
            <person name="Krieger C.J."/>
            <person name="del Toro C."/>
            <person name="Ryder H.F."/>
            <person name="Williamson S.C."/>
            <person name="Barbeau R.A."/>
            <person name="Hamilton E.P."/>
            <person name="Orias E."/>
        </authorList>
    </citation>
    <scope>NUCLEOTIDE SEQUENCE [LARGE SCALE GENOMIC DNA]</scope>
    <source>
        <strain evidence="3">SB210</strain>
    </source>
</reference>
<dbReference type="GO" id="GO:0036158">
    <property type="term" value="P:outer dynein arm assembly"/>
    <property type="evidence" value="ECO:0007669"/>
    <property type="project" value="InterPro"/>
</dbReference>
<dbReference type="KEGG" id="tet:TTHERM_00091540"/>
<dbReference type="GO" id="GO:0035253">
    <property type="term" value="C:ciliary rootlet"/>
    <property type="evidence" value="ECO:0007669"/>
    <property type="project" value="TreeGrafter"/>
</dbReference>
<keyword evidence="1" id="KW-0175">Coiled coil</keyword>
<dbReference type="GO" id="GO:0036064">
    <property type="term" value="C:ciliary basal body"/>
    <property type="evidence" value="ECO:0007669"/>
    <property type="project" value="TreeGrafter"/>
</dbReference>
<dbReference type="RefSeq" id="XP_001012806.2">
    <property type="nucleotide sequence ID" value="XM_001012806.2"/>
</dbReference>
<dbReference type="EMBL" id="GG662749">
    <property type="protein sequence ID" value="EAR92561.2"/>
    <property type="molecule type" value="Genomic_DNA"/>
</dbReference>
<feature type="coiled-coil region" evidence="1">
    <location>
        <begin position="92"/>
        <end position="161"/>
    </location>
</feature>
<evidence type="ECO:0000313" key="2">
    <source>
        <dbReference type="EMBL" id="EAR92561.2"/>
    </source>
</evidence>
<protein>
    <submittedName>
        <fullName evidence="2">Uncharacterized protein</fullName>
    </submittedName>
</protein>
<name>Q236D9_TETTS</name>
<organism evidence="2 3">
    <name type="scientific">Tetrahymena thermophila (strain SB210)</name>
    <dbReference type="NCBI Taxonomy" id="312017"/>
    <lineage>
        <taxon>Eukaryota</taxon>
        <taxon>Sar</taxon>
        <taxon>Alveolata</taxon>
        <taxon>Ciliophora</taxon>
        <taxon>Intramacronucleata</taxon>
        <taxon>Oligohymenophorea</taxon>
        <taxon>Hymenostomatida</taxon>
        <taxon>Tetrahymenina</taxon>
        <taxon>Tetrahymenidae</taxon>
        <taxon>Tetrahymena</taxon>
    </lineage>
</organism>
<dbReference type="HOGENOM" id="CLU_654696_0_0_1"/>